<dbReference type="GO" id="GO:0004674">
    <property type="term" value="F:protein serine/threonine kinase activity"/>
    <property type="evidence" value="ECO:0007669"/>
    <property type="project" value="UniProtKB-KW"/>
</dbReference>
<evidence type="ECO:0000313" key="10">
    <source>
        <dbReference type="Proteomes" id="UP000807342"/>
    </source>
</evidence>
<keyword evidence="4" id="KW-0547">Nucleotide-binding</keyword>
<comment type="caution">
    <text evidence="9">The sequence shown here is derived from an EMBL/GenBank/DDBJ whole genome shotgun (WGS) entry which is preliminary data.</text>
</comment>
<dbReference type="InterPro" id="IPR008271">
    <property type="entry name" value="Ser/Thr_kinase_AS"/>
</dbReference>
<dbReference type="OrthoDB" id="10020333at2759"/>
<evidence type="ECO:0000259" key="8">
    <source>
        <dbReference type="PROSITE" id="PS50011"/>
    </source>
</evidence>
<evidence type="ECO:0000256" key="4">
    <source>
        <dbReference type="ARBA" id="ARBA00022741"/>
    </source>
</evidence>
<dbReference type="Pfam" id="PF00069">
    <property type="entry name" value="Pkinase"/>
    <property type="match status" value="2"/>
</dbReference>
<sequence>MAALGLLSHHSSNPLEVGSSDPRNNTYGRRYRTSLARNEDPSSDDPIEGFTVPEDVRGYHDHLSRTFPNHPAASVMRRPTPTKPVIDTDEDMSDDELATPMKQQHEQMRQRVPAVVDEESHEEGHSDKDEANEYGDDDDERMSVDSFETDEENTINDRCPEERKEIEEEIQDLMESVPQLQEDYKIVDRLGTGTFSSVYKAVDLHYHTKWDNTTWHGHHPPESSAYYQSVPRPPGSKVFVAVKRIYVTSSPDRIKNEVSIMIDCLNCRHVSQLITAMRNFDQIVLIMPYQRNEDFREFYRTLSMPAVKSYMRCLIAGLRDIHERRIIHRDVKPANFLFDPRTAIGTLCDFGLASRMTSNTSQQGQCLHTGWSRQQPHGQNKHLSDNDKESIRKLQKEARNKCSGPAEKVGYPDKDSRPISKANRAGTRGFRAPEVLLKCSEQTGAIDVWAAGMILLFFLSGKFPLFQSNDDIEALMEIAAIIGRKSMERTATLHSRLFISNVPSALTDGITWREFITKQNPDVYKLKDPDLHYYPFNTPDYRAYLQEEAERAQQPPLSSSPTSPTDPDTTFTITKPDPGPIPTSATPSLTRPHPLFSPEQHVSDVDSAFDLLEQLLHPESTKRITPKRALAHPFLAGTPDSDDALPDDDEFVPHEFGKGVCGKLHFRDDVTDDPRVKVKARCECGRCGGVERDEVRALMPGEGVAIGRQPCEFHEDMELEF</sequence>
<evidence type="ECO:0000256" key="1">
    <source>
        <dbReference type="ARBA" id="ARBA00012513"/>
    </source>
</evidence>
<feature type="region of interest" description="Disordered" evidence="7">
    <location>
        <begin position="1"/>
        <end position="156"/>
    </location>
</feature>
<feature type="compositionally biased region" description="Low complexity" evidence="7">
    <location>
        <begin position="555"/>
        <end position="576"/>
    </location>
</feature>
<keyword evidence="6" id="KW-0067">ATP-binding</keyword>
<keyword evidence="5 9" id="KW-0418">Kinase</keyword>
<organism evidence="9 10">
    <name type="scientific">Macrolepiota fuliginosa MF-IS2</name>
    <dbReference type="NCBI Taxonomy" id="1400762"/>
    <lineage>
        <taxon>Eukaryota</taxon>
        <taxon>Fungi</taxon>
        <taxon>Dikarya</taxon>
        <taxon>Basidiomycota</taxon>
        <taxon>Agaricomycotina</taxon>
        <taxon>Agaricomycetes</taxon>
        <taxon>Agaricomycetidae</taxon>
        <taxon>Agaricales</taxon>
        <taxon>Agaricineae</taxon>
        <taxon>Agaricaceae</taxon>
        <taxon>Macrolepiota</taxon>
    </lineage>
</organism>
<dbReference type="Proteomes" id="UP000807342">
    <property type="component" value="Unassembled WGS sequence"/>
</dbReference>
<dbReference type="GO" id="GO:0005634">
    <property type="term" value="C:nucleus"/>
    <property type="evidence" value="ECO:0007669"/>
    <property type="project" value="TreeGrafter"/>
</dbReference>
<feature type="compositionally biased region" description="Basic and acidic residues" evidence="7">
    <location>
        <begin position="54"/>
        <end position="64"/>
    </location>
</feature>
<feature type="compositionally biased region" description="Polar residues" evidence="7">
    <location>
        <begin position="363"/>
        <end position="378"/>
    </location>
</feature>
<dbReference type="Gene3D" id="3.30.200.20">
    <property type="entry name" value="Phosphorylase Kinase, domain 1"/>
    <property type="match status" value="1"/>
</dbReference>
<dbReference type="AlphaFoldDB" id="A0A9P5XEP8"/>
<dbReference type="InterPro" id="IPR011009">
    <property type="entry name" value="Kinase-like_dom_sf"/>
</dbReference>
<dbReference type="PROSITE" id="PS50011">
    <property type="entry name" value="PROTEIN_KINASE_DOM"/>
    <property type="match status" value="1"/>
</dbReference>
<keyword evidence="10" id="KW-1185">Reference proteome</keyword>
<feature type="compositionally biased region" description="Basic and acidic residues" evidence="7">
    <location>
        <begin position="382"/>
        <end position="400"/>
    </location>
</feature>
<dbReference type="CDD" id="cd14019">
    <property type="entry name" value="STKc_Cdc7"/>
    <property type="match status" value="1"/>
</dbReference>
<proteinExistence type="predicted"/>
<evidence type="ECO:0000256" key="5">
    <source>
        <dbReference type="ARBA" id="ARBA00022777"/>
    </source>
</evidence>
<dbReference type="PROSITE" id="PS00108">
    <property type="entry name" value="PROTEIN_KINASE_ST"/>
    <property type="match status" value="1"/>
</dbReference>
<dbReference type="SUPFAM" id="SSF56112">
    <property type="entry name" value="Protein kinase-like (PK-like)"/>
    <property type="match status" value="1"/>
</dbReference>
<dbReference type="InterPro" id="IPR000719">
    <property type="entry name" value="Prot_kinase_dom"/>
</dbReference>
<name>A0A9P5XEP8_9AGAR</name>
<dbReference type="Gene3D" id="1.10.510.10">
    <property type="entry name" value="Transferase(Phosphotransferase) domain 1"/>
    <property type="match status" value="1"/>
</dbReference>
<evidence type="ECO:0000313" key="9">
    <source>
        <dbReference type="EMBL" id="KAF9448964.1"/>
    </source>
</evidence>
<gene>
    <name evidence="9" type="ORF">P691DRAFT_668424</name>
</gene>
<dbReference type="EC" id="2.7.11.1" evidence="1"/>
<protein>
    <recommendedName>
        <fullName evidence="1">non-specific serine/threonine protein kinase</fullName>
        <ecNumber evidence="1">2.7.11.1</ecNumber>
    </recommendedName>
</protein>
<feature type="compositionally biased region" description="Acidic residues" evidence="7">
    <location>
        <begin position="87"/>
        <end position="97"/>
    </location>
</feature>
<reference evidence="9" key="1">
    <citation type="submission" date="2020-11" db="EMBL/GenBank/DDBJ databases">
        <authorList>
            <consortium name="DOE Joint Genome Institute"/>
            <person name="Ahrendt S."/>
            <person name="Riley R."/>
            <person name="Andreopoulos W."/>
            <person name="Labutti K."/>
            <person name="Pangilinan J."/>
            <person name="Ruiz-Duenas F.J."/>
            <person name="Barrasa J.M."/>
            <person name="Sanchez-Garcia M."/>
            <person name="Camarero S."/>
            <person name="Miyauchi S."/>
            <person name="Serrano A."/>
            <person name="Linde D."/>
            <person name="Babiker R."/>
            <person name="Drula E."/>
            <person name="Ayuso-Fernandez I."/>
            <person name="Pacheco R."/>
            <person name="Padilla G."/>
            <person name="Ferreira P."/>
            <person name="Barriuso J."/>
            <person name="Kellner H."/>
            <person name="Castanera R."/>
            <person name="Alfaro M."/>
            <person name="Ramirez L."/>
            <person name="Pisabarro A.G."/>
            <person name="Kuo A."/>
            <person name="Tritt A."/>
            <person name="Lipzen A."/>
            <person name="He G."/>
            <person name="Yan M."/>
            <person name="Ng V."/>
            <person name="Cullen D."/>
            <person name="Martin F."/>
            <person name="Rosso M.-N."/>
            <person name="Henrissat B."/>
            <person name="Hibbett D."/>
            <person name="Martinez A.T."/>
            <person name="Grigoriev I.V."/>
        </authorList>
    </citation>
    <scope>NUCLEOTIDE SEQUENCE</scope>
    <source>
        <strain evidence="9">MF-IS2</strain>
    </source>
</reference>
<dbReference type="GO" id="GO:0044773">
    <property type="term" value="P:mitotic DNA damage checkpoint signaling"/>
    <property type="evidence" value="ECO:0007669"/>
    <property type="project" value="TreeGrafter"/>
</dbReference>
<evidence type="ECO:0000256" key="6">
    <source>
        <dbReference type="ARBA" id="ARBA00022840"/>
    </source>
</evidence>
<dbReference type="SMART" id="SM00220">
    <property type="entry name" value="S_TKc"/>
    <property type="match status" value="1"/>
</dbReference>
<evidence type="ECO:0000256" key="2">
    <source>
        <dbReference type="ARBA" id="ARBA00022527"/>
    </source>
</evidence>
<dbReference type="PANTHER" id="PTHR44167">
    <property type="entry name" value="OVARIAN-SPECIFIC SERINE/THREONINE-PROTEIN KINASE LOK-RELATED"/>
    <property type="match status" value="1"/>
</dbReference>
<feature type="region of interest" description="Disordered" evidence="7">
    <location>
        <begin position="548"/>
        <end position="587"/>
    </location>
</feature>
<evidence type="ECO:0000256" key="3">
    <source>
        <dbReference type="ARBA" id="ARBA00022679"/>
    </source>
</evidence>
<dbReference type="GO" id="GO:0005524">
    <property type="term" value="F:ATP binding"/>
    <property type="evidence" value="ECO:0007669"/>
    <property type="project" value="UniProtKB-KW"/>
</dbReference>
<feature type="domain" description="Protein kinase" evidence="8">
    <location>
        <begin position="184"/>
        <end position="635"/>
    </location>
</feature>
<keyword evidence="2" id="KW-0723">Serine/threonine-protein kinase</keyword>
<keyword evidence="3" id="KW-0808">Transferase</keyword>
<feature type="compositionally biased region" description="Basic and acidic residues" evidence="7">
    <location>
        <begin position="122"/>
        <end position="131"/>
    </location>
</feature>
<evidence type="ECO:0000256" key="7">
    <source>
        <dbReference type="SAM" id="MobiDB-lite"/>
    </source>
</evidence>
<accession>A0A9P5XEP8</accession>
<dbReference type="EMBL" id="MU151144">
    <property type="protein sequence ID" value="KAF9448964.1"/>
    <property type="molecule type" value="Genomic_DNA"/>
</dbReference>
<dbReference type="PANTHER" id="PTHR44167:SF23">
    <property type="entry name" value="CDC7 KINASE, ISOFORM A-RELATED"/>
    <property type="match status" value="1"/>
</dbReference>
<feature type="region of interest" description="Disordered" evidence="7">
    <location>
        <begin position="363"/>
        <end position="425"/>
    </location>
</feature>